<dbReference type="SUPFAM" id="SSF54909">
    <property type="entry name" value="Dimeric alpha+beta barrel"/>
    <property type="match status" value="1"/>
</dbReference>
<sequence>MFVVTLTYTAPIERIDALLTEHRAWLDRQYAAGVLLASGPQLPRVGGIMLARAADRAALDAVLDGDPFRQADVATYHIVEFDPIKTAPELDFLRA</sequence>
<dbReference type="Gene3D" id="3.30.70.1060">
    <property type="entry name" value="Dimeric alpha+beta barrel"/>
    <property type="match status" value="1"/>
</dbReference>
<dbReference type="Proteomes" id="UP001592582">
    <property type="component" value="Unassembled WGS sequence"/>
</dbReference>
<proteinExistence type="predicted"/>
<organism evidence="1 2">
    <name type="scientific">Streptacidiphilus alkalitolerans</name>
    <dbReference type="NCBI Taxonomy" id="3342712"/>
    <lineage>
        <taxon>Bacteria</taxon>
        <taxon>Bacillati</taxon>
        <taxon>Actinomycetota</taxon>
        <taxon>Actinomycetes</taxon>
        <taxon>Kitasatosporales</taxon>
        <taxon>Streptomycetaceae</taxon>
        <taxon>Streptacidiphilus</taxon>
    </lineage>
</organism>
<reference evidence="1 2" key="1">
    <citation type="submission" date="2024-09" db="EMBL/GenBank/DDBJ databases">
        <authorList>
            <person name="Lee S.D."/>
        </authorList>
    </citation>
    <scope>NUCLEOTIDE SEQUENCE [LARGE SCALE GENOMIC DNA]</scope>
    <source>
        <strain evidence="1 2">N1-1</strain>
    </source>
</reference>
<dbReference type="Pfam" id="PF03795">
    <property type="entry name" value="YCII"/>
    <property type="match status" value="1"/>
</dbReference>
<name>A0ABV6VKA4_9ACTN</name>
<dbReference type="PANTHER" id="PTHR37828:SF1">
    <property type="entry name" value="YCII-RELATED DOMAIN-CONTAINING PROTEIN"/>
    <property type="match status" value="1"/>
</dbReference>
<dbReference type="PANTHER" id="PTHR37828">
    <property type="entry name" value="GSR2449 PROTEIN"/>
    <property type="match status" value="1"/>
</dbReference>
<comment type="caution">
    <text evidence="1">The sequence shown here is derived from an EMBL/GenBank/DDBJ whole genome shotgun (WGS) entry which is preliminary data.</text>
</comment>
<accession>A0ABV6VKA4</accession>
<keyword evidence="2" id="KW-1185">Reference proteome</keyword>
<evidence type="ECO:0000313" key="1">
    <source>
        <dbReference type="EMBL" id="MFC1414167.1"/>
    </source>
</evidence>
<dbReference type="EMBL" id="JBHEZX010000022">
    <property type="protein sequence ID" value="MFC1414167.1"/>
    <property type="molecule type" value="Genomic_DNA"/>
</dbReference>
<evidence type="ECO:0000313" key="2">
    <source>
        <dbReference type="Proteomes" id="UP001592582"/>
    </source>
</evidence>
<dbReference type="InterPro" id="IPR005545">
    <property type="entry name" value="YCII"/>
</dbReference>
<gene>
    <name evidence="1" type="ORF">ACEZDG_33395</name>
</gene>
<protein>
    <submittedName>
        <fullName evidence="1">YciI family protein</fullName>
    </submittedName>
</protein>
<dbReference type="InterPro" id="IPR011008">
    <property type="entry name" value="Dimeric_a/b-barrel"/>
</dbReference>